<dbReference type="EMBL" id="SLVX01000002">
    <property type="protein sequence ID" value="TCN47998.1"/>
    <property type="molecule type" value="Genomic_DNA"/>
</dbReference>
<sequence>MANITFGKALTDWGWLEDFYDMKTLKLVSKTATKAVFRDGDGDQIVLTGKGLTFKGDLATKGTVTGADFIAGSGDKYLTFTKGDFEAKELLLEIVKNKDFYGLLSDLTAGDDVITGGGSGDDIIIGKNAGDDRILGGGGDDFIKGSAGDNYMDGGKGWDDLSYEETYYDKGNAKKGIVLDATKGTVQNSWGGTDKIKNFEGYRGSHNSDKFIGASKDESFMGFAGKDDIDGGKGFDEVYYHRDQKFGGKKGIVVDLEKGTIKDGFGSTDTVKNIEAVFGTFFNDKFKGDAKDNHFRGLSGKDSFDGGKGSDTINFHFWDDLGQKGAVVDLRKTTNNILNDGFGNRETAKNIENLEGSDFADDFTLGKADGYVDGRGGDDRLVAGAGENWMRGGDGADMFVFLSAKHSTALKNDIISDFNRKEGDRIDVSKVADFDFIGKKGFTGAGNELNYAVKKGETFISGDIDGDKKADFVVKLDGKHTLVEGDFIL</sequence>
<dbReference type="Proteomes" id="UP000295351">
    <property type="component" value="Unassembled WGS sequence"/>
</dbReference>
<name>A0A4R2D0X0_SHIGR</name>
<dbReference type="SUPFAM" id="SSF51120">
    <property type="entry name" value="beta-Roll"/>
    <property type="match status" value="2"/>
</dbReference>
<comment type="caution">
    <text evidence="1">The sequence shown here is derived from an EMBL/GenBank/DDBJ whole genome shotgun (WGS) entry which is preliminary data.</text>
</comment>
<protein>
    <submittedName>
        <fullName evidence="1">Putative secreted protein (Type I secretion substrate)</fullName>
    </submittedName>
</protein>
<dbReference type="InterPro" id="IPR001343">
    <property type="entry name" value="Hemolysn_Ca-bd"/>
</dbReference>
<keyword evidence="2" id="KW-1185">Reference proteome</keyword>
<dbReference type="PRINTS" id="PR00313">
    <property type="entry name" value="CABNDNGRPT"/>
</dbReference>
<evidence type="ECO:0000313" key="1">
    <source>
        <dbReference type="EMBL" id="TCN47998.1"/>
    </source>
</evidence>
<dbReference type="InterPro" id="IPR011049">
    <property type="entry name" value="Serralysin-like_metalloprot_C"/>
</dbReference>
<accession>A0A4R2D0X0</accession>
<dbReference type="Pfam" id="PF00353">
    <property type="entry name" value="HemolysinCabind"/>
    <property type="match status" value="4"/>
</dbReference>
<proteinExistence type="predicted"/>
<dbReference type="Gene3D" id="2.150.10.10">
    <property type="entry name" value="Serralysin-like metalloprotease, C-terminal"/>
    <property type="match status" value="3"/>
</dbReference>
<dbReference type="AlphaFoldDB" id="A0A4R2D0X0"/>
<dbReference type="GO" id="GO:0005509">
    <property type="term" value="F:calcium ion binding"/>
    <property type="evidence" value="ECO:0007669"/>
    <property type="project" value="InterPro"/>
</dbReference>
<gene>
    <name evidence="1" type="ORF">EV665_102526</name>
</gene>
<evidence type="ECO:0000313" key="2">
    <source>
        <dbReference type="Proteomes" id="UP000295351"/>
    </source>
</evidence>
<organism evidence="1 2">
    <name type="scientific">Shinella granuli</name>
    <dbReference type="NCBI Taxonomy" id="323621"/>
    <lineage>
        <taxon>Bacteria</taxon>
        <taxon>Pseudomonadati</taxon>
        <taxon>Pseudomonadota</taxon>
        <taxon>Alphaproteobacteria</taxon>
        <taxon>Hyphomicrobiales</taxon>
        <taxon>Rhizobiaceae</taxon>
        <taxon>Shinella</taxon>
    </lineage>
</organism>
<reference evidence="1 2" key="1">
    <citation type="submission" date="2019-03" db="EMBL/GenBank/DDBJ databases">
        <title>Genomic Encyclopedia of Type Strains, Phase IV (KMG-IV): sequencing the most valuable type-strain genomes for metagenomic binning, comparative biology and taxonomic classification.</title>
        <authorList>
            <person name="Goeker M."/>
        </authorList>
    </citation>
    <scope>NUCLEOTIDE SEQUENCE [LARGE SCALE GENOMIC DNA]</scope>
    <source>
        <strain evidence="1 2">DSM 18401</strain>
    </source>
</reference>